<evidence type="ECO:0000313" key="1">
    <source>
        <dbReference type="EMBL" id="NYJ09541.1"/>
    </source>
</evidence>
<evidence type="ECO:0000313" key="2">
    <source>
        <dbReference type="Proteomes" id="UP000535276"/>
    </source>
</evidence>
<protein>
    <submittedName>
        <fullName evidence="1">Uncharacterized protein</fullName>
    </submittedName>
</protein>
<name>A0A7Z0DUM7_RHILE</name>
<dbReference type="AlphaFoldDB" id="A0A7Z0DUM7"/>
<dbReference type="EMBL" id="JACBZV010000001">
    <property type="protein sequence ID" value="NYJ09541.1"/>
    <property type="molecule type" value="Genomic_DNA"/>
</dbReference>
<sequence length="84" mass="8782">MQRIVDAILLFLDPNFGGTADADDGDAAGQLGKPLLQLFTIVIAAGFLDLGPNLLDAAVNLGLPANAIDDGGVFFLGRDEFELH</sequence>
<comment type="caution">
    <text evidence="1">The sequence shown here is derived from an EMBL/GenBank/DDBJ whole genome shotgun (WGS) entry which is preliminary data.</text>
</comment>
<proteinExistence type="predicted"/>
<reference evidence="1 2" key="1">
    <citation type="submission" date="2020-07" db="EMBL/GenBank/DDBJ databases">
        <title>Genomic Encyclopedia of Type Strains, Phase IV (KMG-V): Genome sequencing to study the core and pangenomes of soil and plant-associated prokaryotes.</title>
        <authorList>
            <person name="Whitman W."/>
        </authorList>
    </citation>
    <scope>NUCLEOTIDE SEQUENCE [LARGE SCALE GENOMIC DNA]</scope>
    <source>
        <strain evidence="1 2">SEMIA 4052</strain>
    </source>
</reference>
<gene>
    <name evidence="1" type="ORF">GGI64_000560</name>
</gene>
<organism evidence="1 2">
    <name type="scientific">Rhizobium leguminosarum</name>
    <dbReference type="NCBI Taxonomy" id="384"/>
    <lineage>
        <taxon>Bacteria</taxon>
        <taxon>Pseudomonadati</taxon>
        <taxon>Pseudomonadota</taxon>
        <taxon>Alphaproteobacteria</taxon>
        <taxon>Hyphomicrobiales</taxon>
        <taxon>Rhizobiaceae</taxon>
        <taxon>Rhizobium/Agrobacterium group</taxon>
        <taxon>Rhizobium</taxon>
    </lineage>
</organism>
<dbReference type="AntiFam" id="ANF00222">
    <property type="entry name" value="Shadow ORF (opposite groL1)"/>
</dbReference>
<dbReference type="Proteomes" id="UP000535276">
    <property type="component" value="Unassembled WGS sequence"/>
</dbReference>
<accession>A0A7Z0DUM7</accession>